<organism evidence="1 2">
    <name type="scientific">Victivallis vadensis</name>
    <dbReference type="NCBI Taxonomy" id="172901"/>
    <lineage>
        <taxon>Bacteria</taxon>
        <taxon>Pseudomonadati</taxon>
        <taxon>Lentisphaerota</taxon>
        <taxon>Lentisphaeria</taxon>
        <taxon>Victivallales</taxon>
        <taxon>Victivallaceae</taxon>
        <taxon>Victivallis</taxon>
    </lineage>
</organism>
<evidence type="ECO:0000313" key="2">
    <source>
        <dbReference type="Proteomes" id="UP000576225"/>
    </source>
</evidence>
<accession>A0A848AUW0</accession>
<dbReference type="AlphaFoldDB" id="A0A848AUW0"/>
<dbReference type="Proteomes" id="UP000576225">
    <property type="component" value="Unassembled WGS sequence"/>
</dbReference>
<proteinExistence type="predicted"/>
<reference evidence="1 2" key="1">
    <citation type="submission" date="2020-04" db="EMBL/GenBank/DDBJ databases">
        <authorList>
            <person name="Hitch T.C.A."/>
            <person name="Wylensek D."/>
            <person name="Clavel T."/>
        </authorList>
    </citation>
    <scope>NUCLEOTIDE SEQUENCE [LARGE SCALE GENOMIC DNA]</scope>
    <source>
        <strain evidence="1 2">COR2-253-APC-1A</strain>
    </source>
</reference>
<gene>
    <name evidence="1" type="ORF">HF882_10215</name>
</gene>
<dbReference type="EMBL" id="JABAEW010000016">
    <property type="protein sequence ID" value="NMD86958.1"/>
    <property type="molecule type" value="Genomic_DNA"/>
</dbReference>
<comment type="caution">
    <text evidence="1">The sequence shown here is derived from an EMBL/GenBank/DDBJ whole genome shotgun (WGS) entry which is preliminary data.</text>
</comment>
<sequence>MTGREDRQENDLFFVCSLIEAIGRKTKNHRRVVVNAFGIAEIRHLLELADIYHSENMEKLIDNLTEKYHIPQGTFNNVAACRYTVPSIFDIGKVYKRLIIAVSQAKGIDFSDALIEVYNSWIADRLDDYNSSMFFENPEYIYQSYLAGQPLLL</sequence>
<evidence type="ECO:0000313" key="1">
    <source>
        <dbReference type="EMBL" id="NMD86958.1"/>
    </source>
</evidence>
<protein>
    <submittedName>
        <fullName evidence="1">Uncharacterized protein</fullName>
    </submittedName>
</protein>
<dbReference type="RefSeq" id="WP_106051770.1">
    <property type="nucleotide sequence ID" value="NZ_JABAEW010000016.1"/>
</dbReference>
<name>A0A848AUW0_9BACT</name>